<proteinExistence type="predicted"/>
<dbReference type="EMBL" id="PDCK01000045">
    <property type="protein sequence ID" value="PRQ18532.1"/>
    <property type="molecule type" value="Genomic_DNA"/>
</dbReference>
<keyword evidence="5" id="KW-0472">Membrane</keyword>
<dbReference type="PANTHER" id="PTHR48063">
    <property type="entry name" value="LRR RECEPTOR-LIKE KINASE"/>
    <property type="match status" value="1"/>
</dbReference>
<dbReference type="PANTHER" id="PTHR48063:SF98">
    <property type="entry name" value="LRR RECEPTOR-LIKE SERINE_THREONINE-PROTEIN KINASE FLS2"/>
    <property type="match status" value="1"/>
</dbReference>
<keyword evidence="2" id="KW-0812">Transmembrane</keyword>
<dbReference type="AlphaFoldDB" id="A0A2P6P9D7"/>
<sequence>MDWPKPTNLAILRLRSNEFNGIIPFSLCSLAGIHVLDLSHNNISGGLPDCFNNITALANDTGVGEIVELMWKGIEREFPILWV</sequence>
<dbReference type="InterPro" id="IPR032675">
    <property type="entry name" value="LRR_dom_sf"/>
</dbReference>
<dbReference type="GO" id="GO:0016020">
    <property type="term" value="C:membrane"/>
    <property type="evidence" value="ECO:0007669"/>
    <property type="project" value="UniProtKB-SubCell"/>
</dbReference>
<gene>
    <name evidence="8" type="ORF">RchiOBHm_Chr7g0207081</name>
</gene>
<comment type="caution">
    <text evidence="8">The sequence shown here is derived from an EMBL/GenBank/DDBJ whole genome shotgun (WGS) entry which is preliminary data.</text>
</comment>
<dbReference type="Gene3D" id="3.80.10.10">
    <property type="entry name" value="Ribonuclease Inhibitor"/>
    <property type="match status" value="1"/>
</dbReference>
<dbReference type="Gramene" id="PRQ18532">
    <property type="protein sequence ID" value="PRQ18532"/>
    <property type="gene ID" value="RchiOBHm_Chr7g0207081"/>
</dbReference>
<evidence type="ECO:0000256" key="3">
    <source>
        <dbReference type="ARBA" id="ARBA00022729"/>
    </source>
</evidence>
<protein>
    <submittedName>
        <fullName evidence="8">Putative non-specific serine/threonine protein kinase</fullName>
        <ecNumber evidence="8">2.7.11.1</ecNumber>
    </submittedName>
</protein>
<keyword evidence="6" id="KW-0675">Receptor</keyword>
<dbReference type="InterPro" id="IPR046956">
    <property type="entry name" value="RLP23-like"/>
</dbReference>
<accession>A0A2P6P9D7</accession>
<evidence type="ECO:0000256" key="5">
    <source>
        <dbReference type="ARBA" id="ARBA00023136"/>
    </source>
</evidence>
<dbReference type="Pfam" id="PF13855">
    <property type="entry name" value="LRR_8"/>
    <property type="match status" value="1"/>
</dbReference>
<organism evidence="8 9">
    <name type="scientific">Rosa chinensis</name>
    <name type="common">China rose</name>
    <dbReference type="NCBI Taxonomy" id="74649"/>
    <lineage>
        <taxon>Eukaryota</taxon>
        <taxon>Viridiplantae</taxon>
        <taxon>Streptophyta</taxon>
        <taxon>Embryophyta</taxon>
        <taxon>Tracheophyta</taxon>
        <taxon>Spermatophyta</taxon>
        <taxon>Magnoliopsida</taxon>
        <taxon>eudicotyledons</taxon>
        <taxon>Gunneridae</taxon>
        <taxon>Pentapetalae</taxon>
        <taxon>rosids</taxon>
        <taxon>fabids</taxon>
        <taxon>Rosales</taxon>
        <taxon>Rosaceae</taxon>
        <taxon>Rosoideae</taxon>
        <taxon>Rosoideae incertae sedis</taxon>
        <taxon>Rosa</taxon>
    </lineage>
</organism>
<dbReference type="GO" id="GO:0004674">
    <property type="term" value="F:protein serine/threonine kinase activity"/>
    <property type="evidence" value="ECO:0007669"/>
    <property type="project" value="UniProtKB-KW"/>
</dbReference>
<evidence type="ECO:0000256" key="1">
    <source>
        <dbReference type="ARBA" id="ARBA00004479"/>
    </source>
</evidence>
<keyword evidence="4" id="KW-1133">Transmembrane helix</keyword>
<reference evidence="8 9" key="1">
    <citation type="journal article" date="2018" name="Nat. Genet.">
        <title>The Rosa genome provides new insights in the design of modern roses.</title>
        <authorList>
            <person name="Bendahmane M."/>
        </authorList>
    </citation>
    <scope>NUCLEOTIDE SEQUENCE [LARGE SCALE GENOMIC DNA]</scope>
    <source>
        <strain evidence="9">cv. Old Blush</strain>
    </source>
</reference>
<keyword evidence="3" id="KW-0732">Signal</keyword>
<keyword evidence="8" id="KW-0723">Serine/threonine-protein kinase</keyword>
<evidence type="ECO:0000256" key="4">
    <source>
        <dbReference type="ARBA" id="ARBA00022989"/>
    </source>
</evidence>
<keyword evidence="9" id="KW-1185">Reference proteome</keyword>
<evidence type="ECO:0000313" key="9">
    <source>
        <dbReference type="Proteomes" id="UP000238479"/>
    </source>
</evidence>
<keyword evidence="8" id="KW-0808">Transferase</keyword>
<name>A0A2P6P9D7_ROSCH</name>
<evidence type="ECO:0000256" key="7">
    <source>
        <dbReference type="ARBA" id="ARBA00023180"/>
    </source>
</evidence>
<keyword evidence="7" id="KW-0325">Glycoprotein</keyword>
<comment type="subcellular location">
    <subcellularLocation>
        <location evidence="1">Membrane</location>
        <topology evidence="1">Single-pass type I membrane protein</topology>
    </subcellularLocation>
</comment>
<evidence type="ECO:0000256" key="6">
    <source>
        <dbReference type="ARBA" id="ARBA00023170"/>
    </source>
</evidence>
<evidence type="ECO:0000256" key="2">
    <source>
        <dbReference type="ARBA" id="ARBA00022692"/>
    </source>
</evidence>
<dbReference type="Proteomes" id="UP000238479">
    <property type="component" value="Chromosome 7"/>
</dbReference>
<dbReference type="EC" id="2.7.11.1" evidence="8"/>
<keyword evidence="8" id="KW-0418">Kinase</keyword>
<dbReference type="InterPro" id="IPR001611">
    <property type="entry name" value="Leu-rich_rpt"/>
</dbReference>
<dbReference type="SUPFAM" id="SSF52058">
    <property type="entry name" value="L domain-like"/>
    <property type="match status" value="1"/>
</dbReference>
<evidence type="ECO:0000313" key="8">
    <source>
        <dbReference type="EMBL" id="PRQ18532.1"/>
    </source>
</evidence>